<name>A0A6B3L235_9BACT</name>
<proteinExistence type="predicted"/>
<dbReference type="EMBL" id="CP066776">
    <property type="protein sequence ID" value="QQL43766.1"/>
    <property type="molecule type" value="Genomic_DNA"/>
</dbReference>
<evidence type="ECO:0000313" key="1">
    <source>
        <dbReference type="EMBL" id="QQL43766.1"/>
    </source>
</evidence>
<dbReference type="Proteomes" id="UP000475117">
    <property type="component" value="Chromosome"/>
</dbReference>
<accession>A0A6B3L235</accession>
<gene>
    <name evidence="1" type="ORF">G3M56_007585</name>
</gene>
<dbReference type="AlphaFoldDB" id="A0A6B3L235"/>
<reference evidence="1 2" key="1">
    <citation type="submission" date="2020-12" db="EMBL/GenBank/DDBJ databases">
        <title>Sulforoseuscoccus oceanibium gen. nov., sp. nov., a representative of the phylum Verrucomicrobia with special cytoplasmic membrane, and proposal of Sulforoseuscoccusaceae fam. nov.</title>
        <authorList>
            <person name="Xi F."/>
        </authorList>
    </citation>
    <scope>NUCLEOTIDE SEQUENCE [LARGE SCALE GENOMIC DNA]</scope>
    <source>
        <strain evidence="1 2">T37</strain>
    </source>
</reference>
<protein>
    <submittedName>
        <fullName evidence="1">Uncharacterized protein</fullName>
    </submittedName>
</protein>
<organism evidence="1 2">
    <name type="scientific">Sulfuriroseicoccus oceanibius</name>
    <dbReference type="NCBI Taxonomy" id="2707525"/>
    <lineage>
        <taxon>Bacteria</taxon>
        <taxon>Pseudomonadati</taxon>
        <taxon>Verrucomicrobiota</taxon>
        <taxon>Verrucomicrobiia</taxon>
        <taxon>Verrucomicrobiales</taxon>
        <taxon>Verrucomicrobiaceae</taxon>
        <taxon>Sulfuriroseicoccus</taxon>
    </lineage>
</organism>
<evidence type="ECO:0000313" key="2">
    <source>
        <dbReference type="Proteomes" id="UP000475117"/>
    </source>
</evidence>
<sequence length="138" mass="14778">MSDQLVTILGGLVLSVGYTFASVAVAGKAEKMRKDWSTWLVCSFLLTPLVCWFLVGVVGGKKSRKAKPSVISHHTRPIQLLPCHECGRTIGSTSKMCRFCGASRHESDNELVVNGVSHGANHGLGQPVAQGSQTHYSA</sequence>
<keyword evidence="2" id="KW-1185">Reference proteome</keyword>
<dbReference type="RefSeq" id="WP_164361699.1">
    <property type="nucleotide sequence ID" value="NZ_CP066776.1"/>
</dbReference>
<dbReference type="KEGG" id="soa:G3M56_007585"/>